<proteinExistence type="predicted"/>
<dbReference type="InterPro" id="IPR025455">
    <property type="entry name" value="DUF4276"/>
</dbReference>
<dbReference type="RefSeq" id="WP_323255065.1">
    <property type="nucleotide sequence ID" value="NZ_JAYGIM010000001.1"/>
</dbReference>
<name>A0ABU5SDB3_9BACT</name>
<protein>
    <submittedName>
        <fullName evidence="1">DUF4276 family protein</fullName>
    </submittedName>
</protein>
<organism evidence="1 2">
    <name type="scientific">Arcicella lustrica</name>
    <dbReference type="NCBI Taxonomy" id="2984196"/>
    <lineage>
        <taxon>Bacteria</taxon>
        <taxon>Pseudomonadati</taxon>
        <taxon>Bacteroidota</taxon>
        <taxon>Cytophagia</taxon>
        <taxon>Cytophagales</taxon>
        <taxon>Flectobacillaceae</taxon>
        <taxon>Arcicella</taxon>
    </lineage>
</organism>
<evidence type="ECO:0000313" key="2">
    <source>
        <dbReference type="Proteomes" id="UP001302222"/>
    </source>
</evidence>
<reference evidence="1 2" key="1">
    <citation type="submission" date="2023-12" db="EMBL/GenBank/DDBJ databases">
        <title>Novel species of the genus Arcicella isolated from rivers.</title>
        <authorList>
            <person name="Lu H."/>
        </authorList>
    </citation>
    <scope>NUCLEOTIDE SEQUENCE [LARGE SCALE GENOMIC DNA]</scope>
    <source>
        <strain evidence="1 2">DC25W</strain>
    </source>
</reference>
<keyword evidence="2" id="KW-1185">Reference proteome</keyword>
<gene>
    <name evidence="1" type="ORF">VB798_01095</name>
</gene>
<dbReference type="Pfam" id="PF14103">
    <property type="entry name" value="DUF4276"/>
    <property type="match status" value="1"/>
</dbReference>
<dbReference type="EMBL" id="JAYGIM010000001">
    <property type="protein sequence ID" value="MEA5425147.1"/>
    <property type="molecule type" value="Genomic_DNA"/>
</dbReference>
<dbReference type="Proteomes" id="UP001302222">
    <property type="component" value="Unassembled WGS sequence"/>
</dbReference>
<evidence type="ECO:0000313" key="1">
    <source>
        <dbReference type="EMBL" id="MEA5425147.1"/>
    </source>
</evidence>
<sequence length="218" mass="25708">MKRLIIICEGETELEFCKNILFSYFISISIITEPVLIKKSSGGIVAWYHLKNQIETHLKYETQSFVTTFIDYYGINKNHAFPNWSERLTYIDKSQMLNFVELNMKNDINDKIRFRFIPYIQLHEFESLLFNDINVFKKQIPSNELKNIEELERIIVEYPNPELINDSSITAPSKRLEKLILGYNKPMYGSILAEAIGLQKIRAKCPRFNDWVTKLEQL</sequence>
<comment type="caution">
    <text evidence="1">The sequence shown here is derived from an EMBL/GenBank/DDBJ whole genome shotgun (WGS) entry which is preliminary data.</text>
</comment>
<accession>A0ABU5SDB3</accession>